<organism evidence="1 2">
    <name type="scientific">Nephila pilipes</name>
    <name type="common">Giant wood spider</name>
    <name type="synonym">Nephila maculata</name>
    <dbReference type="NCBI Taxonomy" id="299642"/>
    <lineage>
        <taxon>Eukaryota</taxon>
        <taxon>Metazoa</taxon>
        <taxon>Ecdysozoa</taxon>
        <taxon>Arthropoda</taxon>
        <taxon>Chelicerata</taxon>
        <taxon>Arachnida</taxon>
        <taxon>Araneae</taxon>
        <taxon>Araneomorphae</taxon>
        <taxon>Entelegynae</taxon>
        <taxon>Araneoidea</taxon>
        <taxon>Nephilidae</taxon>
        <taxon>Nephila</taxon>
    </lineage>
</organism>
<protein>
    <submittedName>
        <fullName evidence="1">Uncharacterized protein</fullName>
    </submittedName>
</protein>
<proteinExistence type="predicted"/>
<gene>
    <name evidence="1" type="ORF">NPIL_109711</name>
</gene>
<dbReference type="Proteomes" id="UP000887013">
    <property type="component" value="Unassembled WGS sequence"/>
</dbReference>
<sequence>MGTRKSFILAELEDAINDPNFFEGDDDSATVDTAELLPDKVGIVSDIEDTNENTLANHCSNEVPGRLEVHSSILNIASRSIDPNNNSVTRTELKVEKQIQIGKK</sequence>
<keyword evidence="2" id="KW-1185">Reference proteome</keyword>
<evidence type="ECO:0000313" key="2">
    <source>
        <dbReference type="Proteomes" id="UP000887013"/>
    </source>
</evidence>
<dbReference type="EMBL" id="BMAW01123212">
    <property type="protein sequence ID" value="GFU02259.1"/>
    <property type="molecule type" value="Genomic_DNA"/>
</dbReference>
<evidence type="ECO:0000313" key="1">
    <source>
        <dbReference type="EMBL" id="GFU02259.1"/>
    </source>
</evidence>
<dbReference type="AlphaFoldDB" id="A0A8X6Q5Y6"/>
<comment type="caution">
    <text evidence="1">The sequence shown here is derived from an EMBL/GenBank/DDBJ whole genome shotgun (WGS) entry which is preliminary data.</text>
</comment>
<reference evidence="1" key="1">
    <citation type="submission" date="2020-08" db="EMBL/GenBank/DDBJ databases">
        <title>Multicomponent nature underlies the extraordinary mechanical properties of spider dragline silk.</title>
        <authorList>
            <person name="Kono N."/>
            <person name="Nakamura H."/>
            <person name="Mori M."/>
            <person name="Yoshida Y."/>
            <person name="Ohtoshi R."/>
            <person name="Malay A.D."/>
            <person name="Moran D.A.P."/>
            <person name="Tomita M."/>
            <person name="Numata K."/>
            <person name="Arakawa K."/>
        </authorList>
    </citation>
    <scope>NUCLEOTIDE SEQUENCE</scope>
</reference>
<accession>A0A8X6Q5Y6</accession>
<name>A0A8X6Q5Y6_NEPPI</name>